<evidence type="ECO:0008006" key="3">
    <source>
        <dbReference type="Google" id="ProtNLM"/>
    </source>
</evidence>
<comment type="caution">
    <text evidence="1">The sequence shown here is derived from an EMBL/GenBank/DDBJ whole genome shotgun (WGS) entry which is preliminary data.</text>
</comment>
<proteinExistence type="predicted"/>
<organism evidence="1 2">
    <name type="scientific">Dyadobacter jejuensis</name>
    <dbReference type="NCBI Taxonomy" id="1082580"/>
    <lineage>
        <taxon>Bacteria</taxon>
        <taxon>Pseudomonadati</taxon>
        <taxon>Bacteroidota</taxon>
        <taxon>Cytophagia</taxon>
        <taxon>Cytophagales</taxon>
        <taxon>Spirosomataceae</taxon>
        <taxon>Dyadobacter</taxon>
    </lineage>
</organism>
<dbReference type="AlphaFoldDB" id="A0A316AQN5"/>
<gene>
    <name evidence="1" type="ORF">CLV98_102348</name>
</gene>
<dbReference type="OrthoDB" id="9815923at2"/>
<accession>A0A316AQN5</accession>
<evidence type="ECO:0000313" key="1">
    <source>
        <dbReference type="EMBL" id="PWJ59514.1"/>
    </source>
</evidence>
<dbReference type="InterPro" id="IPR029044">
    <property type="entry name" value="Nucleotide-diphossugar_trans"/>
</dbReference>
<dbReference type="Proteomes" id="UP000245880">
    <property type="component" value="Unassembled WGS sequence"/>
</dbReference>
<evidence type="ECO:0000313" key="2">
    <source>
        <dbReference type="Proteomes" id="UP000245880"/>
    </source>
</evidence>
<reference evidence="1 2" key="1">
    <citation type="submission" date="2018-03" db="EMBL/GenBank/DDBJ databases">
        <title>Genomic Encyclopedia of Archaeal and Bacterial Type Strains, Phase II (KMG-II): from individual species to whole genera.</title>
        <authorList>
            <person name="Goeker M."/>
        </authorList>
    </citation>
    <scope>NUCLEOTIDE SEQUENCE [LARGE SCALE GENOMIC DNA]</scope>
    <source>
        <strain evidence="1 2">DSM 100346</strain>
    </source>
</reference>
<sequence>MKISGFTIIRNAILNDYPIVEAIQSILPVVDEMLVSVGKSDDDTMSLIQGIASDKIRIVESEWDMSLRKGGQVLAVETDKVLAQIDPEADWAFYIQADEAVHEQYHEQIRQACAQYVADERVEGLLFDYLHFYGTYGHYGDSRKWYRREIRIIRNEKTPKDSKISAYRDAQGFRRGKEKLNVKHCGAAIYHYGWVKSPVQMKTKIKNVSRFWKEGEAWEKELQSDDVFDYGAFDSLKEFEGTHPSVMKERIERQNWKVELDISRKKFKLKNALLYWFEKKTGRRLFEFRNYRILK</sequence>
<dbReference type="SUPFAM" id="SSF53448">
    <property type="entry name" value="Nucleotide-diphospho-sugar transferases"/>
    <property type="match status" value="1"/>
</dbReference>
<name>A0A316AQN5_9BACT</name>
<dbReference type="RefSeq" id="WP_109673573.1">
    <property type="nucleotide sequence ID" value="NZ_QGDT01000002.1"/>
</dbReference>
<keyword evidence="2" id="KW-1185">Reference proteome</keyword>
<protein>
    <recommendedName>
        <fullName evidence="3">Glycosyl transferase family 2</fullName>
    </recommendedName>
</protein>
<dbReference type="EMBL" id="QGDT01000002">
    <property type="protein sequence ID" value="PWJ59514.1"/>
    <property type="molecule type" value="Genomic_DNA"/>
</dbReference>